<organism evidence="1 2">
    <name type="scientific">Devosia yakushimensis</name>
    <dbReference type="NCBI Taxonomy" id="470028"/>
    <lineage>
        <taxon>Bacteria</taxon>
        <taxon>Pseudomonadati</taxon>
        <taxon>Pseudomonadota</taxon>
        <taxon>Alphaproteobacteria</taxon>
        <taxon>Hyphomicrobiales</taxon>
        <taxon>Devosiaceae</taxon>
        <taxon>Devosia</taxon>
    </lineage>
</organism>
<comment type="caution">
    <text evidence="1">The sequence shown here is derived from an EMBL/GenBank/DDBJ whole genome shotgun (WGS) entry which is preliminary data.</text>
</comment>
<dbReference type="Pfam" id="PF04365">
    <property type="entry name" value="BrnT_toxin"/>
    <property type="match status" value="1"/>
</dbReference>
<sequence length="81" mass="9025">MRIVWDEPKRRANIAKHGMDFAELTTAFFEEAIIVPGKSGRKVAIGWFDGAGIVVIHVIYGTEAISVISMRAASPRERRLL</sequence>
<protein>
    <recommendedName>
        <fullName evidence="3">BrnT family toxin</fullName>
    </recommendedName>
</protein>
<name>A0ABQ5UFZ6_9HYPH</name>
<evidence type="ECO:0000313" key="1">
    <source>
        <dbReference type="EMBL" id="GLQ09491.1"/>
    </source>
</evidence>
<dbReference type="RefSeq" id="WP_284389331.1">
    <property type="nucleotide sequence ID" value="NZ_BSNG01000001.1"/>
</dbReference>
<evidence type="ECO:0008006" key="3">
    <source>
        <dbReference type="Google" id="ProtNLM"/>
    </source>
</evidence>
<dbReference type="EMBL" id="BSNG01000001">
    <property type="protein sequence ID" value="GLQ09491.1"/>
    <property type="molecule type" value="Genomic_DNA"/>
</dbReference>
<dbReference type="Proteomes" id="UP001161406">
    <property type="component" value="Unassembled WGS sequence"/>
</dbReference>
<dbReference type="InterPro" id="IPR007460">
    <property type="entry name" value="BrnT_toxin"/>
</dbReference>
<accession>A0ABQ5UFZ6</accession>
<keyword evidence="2" id="KW-1185">Reference proteome</keyword>
<proteinExistence type="predicted"/>
<dbReference type="Gene3D" id="3.10.450.530">
    <property type="entry name" value="Ribonuclease toxin, BrnT, of type II toxin-antitoxin system"/>
    <property type="match status" value="1"/>
</dbReference>
<reference evidence="1" key="1">
    <citation type="journal article" date="2014" name="Int. J. Syst. Evol. Microbiol.">
        <title>Complete genome of a new Firmicutes species belonging to the dominant human colonic microbiota ('Ruminococcus bicirculans') reveals two chromosomes and a selective capacity to utilize plant glucans.</title>
        <authorList>
            <consortium name="NISC Comparative Sequencing Program"/>
            <person name="Wegmann U."/>
            <person name="Louis P."/>
            <person name="Goesmann A."/>
            <person name="Henrissat B."/>
            <person name="Duncan S.H."/>
            <person name="Flint H.J."/>
        </authorList>
    </citation>
    <scope>NUCLEOTIDE SEQUENCE</scope>
    <source>
        <strain evidence="1">NBRC 103855</strain>
    </source>
</reference>
<reference evidence="1" key="2">
    <citation type="submission" date="2023-01" db="EMBL/GenBank/DDBJ databases">
        <title>Draft genome sequence of Devosia yakushimensis strain NBRC 103855.</title>
        <authorList>
            <person name="Sun Q."/>
            <person name="Mori K."/>
        </authorList>
    </citation>
    <scope>NUCLEOTIDE SEQUENCE</scope>
    <source>
        <strain evidence="1">NBRC 103855</strain>
    </source>
</reference>
<evidence type="ECO:0000313" key="2">
    <source>
        <dbReference type="Proteomes" id="UP001161406"/>
    </source>
</evidence>
<gene>
    <name evidence="1" type="ORF">GCM10007913_14230</name>
</gene>
<dbReference type="InterPro" id="IPR038573">
    <property type="entry name" value="BrnT_sf"/>
</dbReference>